<dbReference type="InterPro" id="IPR009056">
    <property type="entry name" value="Cyt_c-like_dom"/>
</dbReference>
<keyword evidence="6 11" id="KW-0560">Oxidoreductase</keyword>
<evidence type="ECO:0000256" key="9">
    <source>
        <dbReference type="SAM" id="SignalP"/>
    </source>
</evidence>
<evidence type="ECO:0000256" key="7">
    <source>
        <dbReference type="ARBA" id="ARBA00023004"/>
    </source>
</evidence>
<dbReference type="InterPro" id="IPR026259">
    <property type="entry name" value="MauG/Cytc_peroxidase"/>
</dbReference>
<comment type="subcellular location">
    <subcellularLocation>
        <location evidence="1">Periplasm</location>
    </subcellularLocation>
</comment>
<dbReference type="InterPro" id="IPR036909">
    <property type="entry name" value="Cyt_c-like_dom_sf"/>
</dbReference>
<proteinExistence type="predicted"/>
<dbReference type="GO" id="GO:0004130">
    <property type="term" value="F:cytochrome-c peroxidase activity"/>
    <property type="evidence" value="ECO:0007669"/>
    <property type="project" value="UniProtKB-EC"/>
</dbReference>
<keyword evidence="11" id="KW-0575">Peroxidase</keyword>
<dbReference type="RefSeq" id="WP_238250419.1">
    <property type="nucleotide sequence ID" value="NZ_BPQX01000042.1"/>
</dbReference>
<dbReference type="PIRSF" id="PIRSF000294">
    <property type="entry name" value="Cytochrome-c_peroxidase"/>
    <property type="match status" value="1"/>
</dbReference>
<dbReference type="Proteomes" id="UP001236369">
    <property type="component" value="Unassembled WGS sequence"/>
</dbReference>
<dbReference type="PROSITE" id="PS51007">
    <property type="entry name" value="CYTC"/>
    <property type="match status" value="1"/>
</dbReference>
<protein>
    <submittedName>
        <fullName evidence="11">Cytochrome c peroxidase</fullName>
        <ecNumber evidence="11">1.11.1.5</ecNumber>
    </submittedName>
</protein>
<keyword evidence="12" id="KW-1185">Reference proteome</keyword>
<evidence type="ECO:0000256" key="2">
    <source>
        <dbReference type="ARBA" id="ARBA00022617"/>
    </source>
</evidence>
<sequence>MLVRLLTFAAGAAGLTALALAAGPAGPAEEGRRAEWRAEYLPPASIPFPESNPYSPAKAELGRRLFFDPILSGDQTRACVSCHRPDLAWGDGRARAATREGGEMDLRSPTLLNSAWQDGPLGWDGKFRSLETVSRVPIAAPSNMNLKLSDAVARLSADDGYRDAFAAAFGDPAVSTDRLEAALATFERLIVAGKAPFDRWITGDEDAIPASAKRGFDLFNGRAGCAGCHSGWSFTDNSFQDIGTATGSDIGRGRLMPSSVALQYAFKTPTLREVDRRAPYMHDGSVATLSAVIDLYDRGGIDRPSRARQIKPLNLTPAEKADLLAFLATLTAEADREETSTVFPPDAPKP</sequence>
<evidence type="ECO:0000256" key="6">
    <source>
        <dbReference type="ARBA" id="ARBA00023002"/>
    </source>
</evidence>
<evidence type="ECO:0000256" key="5">
    <source>
        <dbReference type="ARBA" id="ARBA00022764"/>
    </source>
</evidence>
<reference evidence="11 12" key="1">
    <citation type="submission" date="2023-07" db="EMBL/GenBank/DDBJ databases">
        <title>Genomic Encyclopedia of Type Strains, Phase IV (KMG-IV): sequencing the most valuable type-strain genomes for metagenomic binning, comparative biology and taxonomic classification.</title>
        <authorList>
            <person name="Goeker M."/>
        </authorList>
    </citation>
    <scope>NUCLEOTIDE SEQUENCE [LARGE SCALE GENOMIC DNA]</scope>
    <source>
        <strain evidence="11 12">DSM 19562</strain>
    </source>
</reference>
<keyword evidence="4 9" id="KW-0732">Signal</keyword>
<comment type="caution">
    <text evidence="11">The sequence shown here is derived from an EMBL/GenBank/DDBJ whole genome shotgun (WGS) entry which is preliminary data.</text>
</comment>
<dbReference type="SUPFAM" id="SSF46626">
    <property type="entry name" value="Cytochrome c"/>
    <property type="match status" value="2"/>
</dbReference>
<feature type="signal peptide" evidence="9">
    <location>
        <begin position="1"/>
        <end position="21"/>
    </location>
</feature>
<keyword evidence="3 8" id="KW-0479">Metal-binding</keyword>
<dbReference type="EC" id="1.11.1.5" evidence="11"/>
<accession>A0ABU0HQ29</accession>
<keyword evidence="2 8" id="KW-0349">Heme</keyword>
<dbReference type="InterPro" id="IPR051395">
    <property type="entry name" value="Cytochrome_c_Peroxidase/MauG"/>
</dbReference>
<dbReference type="InterPro" id="IPR004852">
    <property type="entry name" value="Di-haem_cyt_c_peroxidsae"/>
</dbReference>
<keyword evidence="7 8" id="KW-0408">Iron</keyword>
<dbReference type="PANTHER" id="PTHR30600">
    <property type="entry name" value="CYTOCHROME C PEROXIDASE-RELATED"/>
    <property type="match status" value="1"/>
</dbReference>
<feature type="chain" id="PRO_5046588667" evidence="9">
    <location>
        <begin position="22"/>
        <end position="350"/>
    </location>
</feature>
<dbReference type="PANTHER" id="PTHR30600:SF13">
    <property type="entry name" value="METHYLAMINE UTILIZATION PROTEIN"/>
    <property type="match status" value="1"/>
</dbReference>
<evidence type="ECO:0000256" key="4">
    <source>
        <dbReference type="ARBA" id="ARBA00022729"/>
    </source>
</evidence>
<gene>
    <name evidence="11" type="ORF">QO016_003935</name>
</gene>
<evidence type="ECO:0000256" key="1">
    <source>
        <dbReference type="ARBA" id="ARBA00004418"/>
    </source>
</evidence>
<evidence type="ECO:0000259" key="10">
    <source>
        <dbReference type="PROSITE" id="PS51007"/>
    </source>
</evidence>
<organism evidence="11 12">
    <name type="scientific">Methylobacterium persicinum</name>
    <dbReference type="NCBI Taxonomy" id="374426"/>
    <lineage>
        <taxon>Bacteria</taxon>
        <taxon>Pseudomonadati</taxon>
        <taxon>Pseudomonadota</taxon>
        <taxon>Alphaproteobacteria</taxon>
        <taxon>Hyphomicrobiales</taxon>
        <taxon>Methylobacteriaceae</taxon>
        <taxon>Methylobacterium</taxon>
    </lineage>
</organism>
<dbReference type="Gene3D" id="1.10.760.10">
    <property type="entry name" value="Cytochrome c-like domain"/>
    <property type="match status" value="2"/>
</dbReference>
<keyword evidence="5" id="KW-0574">Periplasm</keyword>
<dbReference type="Pfam" id="PF00034">
    <property type="entry name" value="Cytochrom_C"/>
    <property type="match status" value="1"/>
</dbReference>
<evidence type="ECO:0000313" key="11">
    <source>
        <dbReference type="EMBL" id="MDQ0444424.1"/>
    </source>
</evidence>
<feature type="domain" description="Cytochrome c" evidence="10">
    <location>
        <begin position="210"/>
        <end position="331"/>
    </location>
</feature>
<dbReference type="EMBL" id="JAUSVV010000012">
    <property type="protein sequence ID" value="MDQ0444424.1"/>
    <property type="molecule type" value="Genomic_DNA"/>
</dbReference>
<evidence type="ECO:0000313" key="12">
    <source>
        <dbReference type="Proteomes" id="UP001236369"/>
    </source>
</evidence>
<evidence type="ECO:0000256" key="8">
    <source>
        <dbReference type="PROSITE-ProRule" id="PRU00433"/>
    </source>
</evidence>
<evidence type="ECO:0000256" key="3">
    <source>
        <dbReference type="ARBA" id="ARBA00022723"/>
    </source>
</evidence>
<name>A0ABU0HQ29_9HYPH</name>
<dbReference type="Pfam" id="PF03150">
    <property type="entry name" value="CCP_MauG"/>
    <property type="match status" value="1"/>
</dbReference>